<dbReference type="Pfam" id="PF13966">
    <property type="entry name" value="zf-RVT"/>
    <property type="match status" value="1"/>
</dbReference>
<organism evidence="2 3">
    <name type="scientific">Hordeum vulgare subsp. vulgare</name>
    <name type="common">Domesticated barley</name>
    <dbReference type="NCBI Taxonomy" id="112509"/>
    <lineage>
        <taxon>Eukaryota</taxon>
        <taxon>Viridiplantae</taxon>
        <taxon>Streptophyta</taxon>
        <taxon>Embryophyta</taxon>
        <taxon>Tracheophyta</taxon>
        <taxon>Spermatophyta</taxon>
        <taxon>Magnoliopsida</taxon>
        <taxon>Liliopsida</taxon>
        <taxon>Poales</taxon>
        <taxon>Poaceae</taxon>
        <taxon>BOP clade</taxon>
        <taxon>Pooideae</taxon>
        <taxon>Triticodae</taxon>
        <taxon>Triticeae</taxon>
        <taxon>Hordeinae</taxon>
        <taxon>Hordeum</taxon>
    </lineage>
</organism>
<dbReference type="EnsemblPlants" id="HORVU.MOREX.r3.5HG0523420.1">
    <property type="protein sequence ID" value="HORVU.MOREX.r3.5HG0523420.1.CDS1"/>
    <property type="gene ID" value="HORVU.MOREX.r3.5HG0523420"/>
</dbReference>
<evidence type="ECO:0000259" key="1">
    <source>
        <dbReference type="Pfam" id="PF13966"/>
    </source>
</evidence>
<dbReference type="PANTHER" id="PTHR36617">
    <property type="entry name" value="PROTEIN, PUTATIVE-RELATED"/>
    <property type="match status" value="1"/>
</dbReference>
<name>A0A8I7BFP3_HORVV</name>
<sequence>MAFVKFPKWAINAINSQMAHFLWGNMGDQHNFHLAKWGLVSRKKDFGGLGIPNIRDYNMALLASSGKRFFRNNSRDSKNVIAYKYDVTCPNIFWTKTKFGSPFWKSVSWALQASRNFYHWKIGNGANISFWHDIWAGECSVKVRFWNLFDICNQQECDVAQVWDGVTLRLSFRRCVDHSGLSDWGMLINHIKNYPLSDSPDTPVWALESKGIYSVKSFYNCINFGGVVSPFGDSLWKTLCPQKIHVFLWLCLYNKYLTRDNVAKRKTIEDKSFLFCSEDESIQHLFFECVNSNLIWDIISDFFKICRISCISEVASFWKINKQKPVLNLVIDASLWSI</sequence>
<keyword evidence="3" id="KW-1185">Reference proteome</keyword>
<dbReference type="Proteomes" id="UP000011116">
    <property type="component" value="Chromosome 5H"/>
</dbReference>
<evidence type="ECO:0000313" key="2">
    <source>
        <dbReference type="EnsemblPlants" id="HORVU.MOREX.r3.5HG0523420.1.CDS1"/>
    </source>
</evidence>
<dbReference type="InterPro" id="IPR026960">
    <property type="entry name" value="RVT-Znf"/>
</dbReference>
<reference evidence="2" key="3">
    <citation type="submission" date="2022-01" db="UniProtKB">
        <authorList>
            <consortium name="EnsemblPlants"/>
        </authorList>
    </citation>
    <scope>IDENTIFICATION</scope>
    <source>
        <strain evidence="2">subsp. vulgare</strain>
    </source>
</reference>
<proteinExistence type="predicted"/>
<reference evidence="2" key="2">
    <citation type="submission" date="2020-10" db="EMBL/GenBank/DDBJ databases">
        <authorList>
            <person name="Scholz U."/>
            <person name="Mascher M."/>
            <person name="Fiebig A."/>
        </authorList>
    </citation>
    <scope>NUCLEOTIDE SEQUENCE [LARGE SCALE GENOMIC DNA]</scope>
    <source>
        <strain evidence="2">cv. Morex</strain>
    </source>
</reference>
<dbReference type="PANTHER" id="PTHR36617:SF15">
    <property type="entry name" value="REVERSE TRANSCRIPTASE ZINC-BINDING DOMAIN-CONTAINING PROTEIN"/>
    <property type="match status" value="1"/>
</dbReference>
<reference evidence="3" key="1">
    <citation type="journal article" date="2012" name="Nature">
        <title>A physical, genetic and functional sequence assembly of the barley genome.</title>
        <authorList>
            <consortium name="The International Barley Genome Sequencing Consortium"/>
            <person name="Mayer K.F."/>
            <person name="Waugh R."/>
            <person name="Brown J.W."/>
            <person name="Schulman A."/>
            <person name="Langridge P."/>
            <person name="Platzer M."/>
            <person name="Fincher G.B."/>
            <person name="Muehlbauer G.J."/>
            <person name="Sato K."/>
            <person name="Close T.J."/>
            <person name="Wise R.P."/>
            <person name="Stein N."/>
        </authorList>
    </citation>
    <scope>NUCLEOTIDE SEQUENCE [LARGE SCALE GENOMIC DNA]</scope>
    <source>
        <strain evidence="3">cv. Morex</strain>
    </source>
</reference>
<feature type="domain" description="Reverse transcriptase zinc-binding" evidence="1">
    <location>
        <begin position="213"/>
        <end position="296"/>
    </location>
</feature>
<accession>A0A8I7BFP3</accession>
<protein>
    <recommendedName>
        <fullName evidence="1">Reverse transcriptase zinc-binding domain-containing protein</fullName>
    </recommendedName>
</protein>
<dbReference type="AlphaFoldDB" id="A0A8I7BFP3"/>
<evidence type="ECO:0000313" key="3">
    <source>
        <dbReference type="Proteomes" id="UP000011116"/>
    </source>
</evidence>
<dbReference type="Gramene" id="HORVU.MOREX.r3.5HG0523420.1">
    <property type="protein sequence ID" value="HORVU.MOREX.r3.5HG0523420.1.CDS1"/>
    <property type="gene ID" value="HORVU.MOREX.r3.5HG0523420"/>
</dbReference>